<evidence type="ECO:0000256" key="5">
    <source>
        <dbReference type="SAM" id="MobiDB-lite"/>
    </source>
</evidence>
<feature type="domain" description="IF rod" evidence="6">
    <location>
        <begin position="268"/>
        <end position="580"/>
    </location>
</feature>
<dbReference type="Gene3D" id="1.20.5.170">
    <property type="match status" value="1"/>
</dbReference>
<accession>A0AAD1WB41</accession>
<name>A0AAD1WB41_PELCU</name>
<dbReference type="SMART" id="SM01391">
    <property type="entry name" value="Filament"/>
    <property type="match status" value="1"/>
</dbReference>
<dbReference type="Proteomes" id="UP001295444">
    <property type="component" value="Chromosome 06"/>
</dbReference>
<dbReference type="FunFam" id="1.20.5.170:FF:000002">
    <property type="entry name" value="Type I keratin KA11"/>
    <property type="match status" value="1"/>
</dbReference>
<feature type="compositionally biased region" description="Polar residues" evidence="5">
    <location>
        <begin position="45"/>
        <end position="68"/>
    </location>
</feature>
<keyword evidence="8" id="KW-1185">Reference proteome</keyword>
<feature type="compositionally biased region" description="Basic and acidic residues" evidence="5">
    <location>
        <begin position="30"/>
        <end position="44"/>
    </location>
</feature>
<dbReference type="InterPro" id="IPR002957">
    <property type="entry name" value="Keratin_I"/>
</dbReference>
<keyword evidence="3 4" id="KW-0175">Coiled coil</keyword>
<feature type="coiled-coil region" evidence="4">
    <location>
        <begin position="363"/>
        <end position="519"/>
    </location>
</feature>
<dbReference type="GO" id="GO:0045109">
    <property type="term" value="P:intermediate filament organization"/>
    <property type="evidence" value="ECO:0007669"/>
    <property type="project" value="TreeGrafter"/>
</dbReference>
<dbReference type="GO" id="GO:0005198">
    <property type="term" value="F:structural molecule activity"/>
    <property type="evidence" value="ECO:0007669"/>
    <property type="project" value="InterPro"/>
</dbReference>
<dbReference type="GO" id="GO:0030855">
    <property type="term" value="P:epithelial cell differentiation"/>
    <property type="evidence" value="ECO:0007669"/>
    <property type="project" value="TreeGrafter"/>
</dbReference>
<dbReference type="FunFam" id="1.20.5.1160:FF:000002">
    <property type="entry name" value="Type I keratin 10"/>
    <property type="match status" value="1"/>
</dbReference>
<evidence type="ECO:0000256" key="3">
    <source>
        <dbReference type="ARBA" id="ARBA00023054"/>
    </source>
</evidence>
<dbReference type="FunFam" id="1.20.5.500:FF:000001">
    <property type="entry name" value="Type II keratin 23"/>
    <property type="match status" value="1"/>
</dbReference>
<feature type="region of interest" description="Disordered" evidence="5">
    <location>
        <begin position="14"/>
        <end position="68"/>
    </location>
</feature>
<gene>
    <name evidence="7" type="ORF">PECUL_23A035941</name>
</gene>
<dbReference type="EMBL" id="OW240917">
    <property type="protein sequence ID" value="CAH2302528.1"/>
    <property type="molecule type" value="Genomic_DNA"/>
</dbReference>
<evidence type="ECO:0000313" key="8">
    <source>
        <dbReference type="Proteomes" id="UP001295444"/>
    </source>
</evidence>
<keyword evidence="1" id="KW-0416">Keratin</keyword>
<dbReference type="PRINTS" id="PR01248">
    <property type="entry name" value="TYPE1KERATIN"/>
</dbReference>
<evidence type="ECO:0000256" key="2">
    <source>
        <dbReference type="ARBA" id="ARBA00022754"/>
    </source>
</evidence>
<proteinExistence type="predicted"/>
<dbReference type="Gene3D" id="1.20.5.1160">
    <property type="entry name" value="Vasodilator-stimulated phosphoprotein"/>
    <property type="match status" value="1"/>
</dbReference>
<protein>
    <submittedName>
        <fullName evidence="7">Keratin, type I cytoskeletal 12-like</fullName>
    </submittedName>
</protein>
<keyword evidence="2" id="KW-0403">Intermediate filament</keyword>
<dbReference type="InterPro" id="IPR039008">
    <property type="entry name" value="IF_rod_dom"/>
</dbReference>
<feature type="coiled-coil region" evidence="4">
    <location>
        <begin position="272"/>
        <end position="306"/>
    </location>
</feature>
<organism evidence="7 8">
    <name type="scientific">Pelobates cultripes</name>
    <name type="common">Western spadefoot toad</name>
    <dbReference type="NCBI Taxonomy" id="61616"/>
    <lineage>
        <taxon>Eukaryota</taxon>
        <taxon>Metazoa</taxon>
        <taxon>Chordata</taxon>
        <taxon>Craniata</taxon>
        <taxon>Vertebrata</taxon>
        <taxon>Euteleostomi</taxon>
        <taxon>Amphibia</taxon>
        <taxon>Batrachia</taxon>
        <taxon>Anura</taxon>
        <taxon>Pelobatoidea</taxon>
        <taxon>Pelobatidae</taxon>
        <taxon>Pelobates</taxon>
    </lineage>
</organism>
<evidence type="ECO:0000313" key="7">
    <source>
        <dbReference type="EMBL" id="CAH2302528.1"/>
    </source>
</evidence>
<dbReference type="GO" id="GO:0005882">
    <property type="term" value="C:intermediate filament"/>
    <property type="evidence" value="ECO:0007669"/>
    <property type="project" value="UniProtKB-KW"/>
</dbReference>
<dbReference type="Gene3D" id="1.20.5.500">
    <property type="entry name" value="Single helix bin"/>
    <property type="match status" value="1"/>
</dbReference>
<dbReference type="Pfam" id="PF00038">
    <property type="entry name" value="Filament"/>
    <property type="match status" value="1"/>
</dbReference>
<reference evidence="7" key="1">
    <citation type="submission" date="2022-03" db="EMBL/GenBank/DDBJ databases">
        <authorList>
            <person name="Alioto T."/>
            <person name="Alioto T."/>
            <person name="Gomez Garrido J."/>
        </authorList>
    </citation>
    <scope>NUCLEOTIDE SEQUENCE</scope>
</reference>
<evidence type="ECO:0000256" key="4">
    <source>
        <dbReference type="SAM" id="Coils"/>
    </source>
</evidence>
<evidence type="ECO:0000259" key="6">
    <source>
        <dbReference type="PROSITE" id="PS51842"/>
    </source>
</evidence>
<dbReference type="AlphaFoldDB" id="A0AAD1WB41"/>
<sequence>MAFQSIYRNDSVGYGGTSRYSDSYLDDESRETTRRSSVSDEYMKSSRQNSNRSIGVGETSSGHFGDNCGSSFGGRSTQIYRNNSNSSYSGSSVGHRGSLQGSLEGIPGSGYSAVGTTDIQRSSVGVSGISGQGNENSVGTERESFVGSFERTYSNGSSAVGQRGHLGENSSISSVSRSCSGFFPGEQMVGFGDSFSRSSSVRSFGGSSVGGQRGGLECSFSGGSGGVFSGGVLVGGQKGDYGGSYSNVTFGGFSGSLGGGDSLLQGGEKETMQNLNTRLATYLDKVHALEEANSNLEVKIRQWYETYKPEQTDNSKYYKLIEELKEKIINATLDNNRIVLQVDNTRIASDDFRQKYETELCMRQNVEADLSRLRKMLDDLTLARPSLEAQIESLRDELTCIKKNHETEMKSLQKTTGDVTVQLDAAPAINILNILNDMRAQYEGLAEQNRQKAEADFTQKKHAISELNIEISSHCAKVESNKNEVTELRRTMQTLEIDLQSQIAMKDSLENTLAETEGRYCLQLNQIQVLIDNLQEQLCQFRSDMECQSTEYKLLLDIKTRLENEIEMYQRLLEGEGCIRTPVAMGTMKEKKSRYVTTIIEERVNGKVVSTKVDKIEQKL</sequence>
<dbReference type="PANTHER" id="PTHR23239">
    <property type="entry name" value="INTERMEDIATE FILAMENT"/>
    <property type="match status" value="1"/>
</dbReference>
<evidence type="ECO:0000256" key="1">
    <source>
        <dbReference type="ARBA" id="ARBA00022744"/>
    </source>
</evidence>
<dbReference type="SUPFAM" id="SSF64593">
    <property type="entry name" value="Intermediate filament protein, coiled coil region"/>
    <property type="match status" value="2"/>
</dbReference>
<dbReference type="PROSITE" id="PS51842">
    <property type="entry name" value="IF_ROD_2"/>
    <property type="match status" value="1"/>
</dbReference>
<dbReference type="PANTHER" id="PTHR23239:SF180">
    <property type="entry name" value="KERATIN, TYPE I CYTOSKELETAL 17"/>
    <property type="match status" value="1"/>
</dbReference>